<reference evidence="2" key="1">
    <citation type="journal article" date="2015" name="Nature">
        <title>Complex archaea that bridge the gap between prokaryotes and eukaryotes.</title>
        <authorList>
            <person name="Spang A."/>
            <person name="Saw J.H."/>
            <person name="Jorgensen S.L."/>
            <person name="Zaremba-Niedzwiedzka K."/>
            <person name="Martijn J."/>
            <person name="Lind A.E."/>
            <person name="van Eijk R."/>
            <person name="Schleper C."/>
            <person name="Guy L."/>
            <person name="Ettema T.J."/>
        </authorList>
    </citation>
    <scope>NUCLEOTIDE SEQUENCE</scope>
</reference>
<dbReference type="SUPFAM" id="SSF54060">
    <property type="entry name" value="His-Me finger endonucleases"/>
    <property type="match status" value="1"/>
</dbReference>
<evidence type="ECO:0000313" key="2">
    <source>
        <dbReference type="EMBL" id="KKN73841.1"/>
    </source>
</evidence>
<dbReference type="AlphaFoldDB" id="A0A0F9VK23"/>
<gene>
    <name evidence="2" type="ORF">LCGC14_0396430</name>
</gene>
<feature type="domain" description="HNH nuclease" evidence="1">
    <location>
        <begin position="152"/>
        <end position="194"/>
    </location>
</feature>
<protein>
    <recommendedName>
        <fullName evidence="1">HNH nuclease domain-containing protein</fullName>
    </recommendedName>
</protein>
<dbReference type="Pfam" id="PF13392">
    <property type="entry name" value="HNH_3"/>
    <property type="match status" value="1"/>
</dbReference>
<accession>A0A0F9VK23</accession>
<proteinExistence type="predicted"/>
<dbReference type="Gene3D" id="3.90.75.20">
    <property type="match status" value="1"/>
</dbReference>
<evidence type="ECO:0000259" key="1">
    <source>
        <dbReference type="Pfam" id="PF13392"/>
    </source>
</evidence>
<sequence>MDKLEKIARLLCGQRLKDDFDSEYVTDQDRSLYRQQAQEILQAILSDPTITYTPPIGNPQLGDIKTNRELARGVNPSVKKVWSECEVCHKPRWVMLVHGKPQRAICRACSKDNKDSNNPRWKGGRAKIGGGYIGILNHGHPDANNKGYVPEHRLVLEAKLGRPLKLNECAHHLNGVKTDNRPENLVAVSPQEHNILHHLKGAIKMNCPKCDEELKNCVEIDPDAELPTTPQRYTERYLTDPNYNRAWRDCYWWFRKQMAGWVKKK</sequence>
<comment type="caution">
    <text evidence="2">The sequence shown here is derived from an EMBL/GenBank/DDBJ whole genome shotgun (WGS) entry which is preliminary data.</text>
</comment>
<name>A0A0F9VK23_9ZZZZ</name>
<organism evidence="2">
    <name type="scientific">marine sediment metagenome</name>
    <dbReference type="NCBI Taxonomy" id="412755"/>
    <lineage>
        <taxon>unclassified sequences</taxon>
        <taxon>metagenomes</taxon>
        <taxon>ecological metagenomes</taxon>
    </lineage>
</organism>
<dbReference type="InterPro" id="IPR044925">
    <property type="entry name" value="His-Me_finger_sf"/>
</dbReference>
<dbReference type="EMBL" id="LAZR01000336">
    <property type="protein sequence ID" value="KKN73841.1"/>
    <property type="molecule type" value="Genomic_DNA"/>
</dbReference>
<dbReference type="InterPro" id="IPR003615">
    <property type="entry name" value="HNH_nuc"/>
</dbReference>